<dbReference type="AlphaFoldDB" id="A0A9P3Q1C7"/>
<evidence type="ECO:0000313" key="2">
    <source>
        <dbReference type="EMBL" id="GLB45838.1"/>
    </source>
</evidence>
<dbReference type="EMBL" id="BRPK01000032">
    <property type="protein sequence ID" value="GLB45838.1"/>
    <property type="molecule type" value="Genomic_DNA"/>
</dbReference>
<comment type="caution">
    <text evidence="2">The sequence shown here is derived from an EMBL/GenBank/DDBJ whole genome shotgun (WGS) entry which is preliminary data.</text>
</comment>
<organism evidence="2 3">
    <name type="scientific">Lyophyllum shimeji</name>
    <name type="common">Hon-shimeji</name>
    <name type="synonym">Tricholoma shimeji</name>
    <dbReference type="NCBI Taxonomy" id="47721"/>
    <lineage>
        <taxon>Eukaryota</taxon>
        <taxon>Fungi</taxon>
        <taxon>Dikarya</taxon>
        <taxon>Basidiomycota</taxon>
        <taxon>Agaricomycotina</taxon>
        <taxon>Agaricomycetes</taxon>
        <taxon>Agaricomycetidae</taxon>
        <taxon>Agaricales</taxon>
        <taxon>Tricholomatineae</taxon>
        <taxon>Lyophyllaceae</taxon>
        <taxon>Lyophyllum</taxon>
    </lineage>
</organism>
<proteinExistence type="predicted"/>
<reference evidence="2" key="1">
    <citation type="submission" date="2022-07" db="EMBL/GenBank/DDBJ databases">
        <title>The genome of Lyophyllum shimeji provides insight into the initial evolution of ectomycorrhizal fungal genome.</title>
        <authorList>
            <person name="Kobayashi Y."/>
            <person name="Shibata T."/>
            <person name="Hirakawa H."/>
            <person name="Shigenobu S."/>
            <person name="Nishiyama T."/>
            <person name="Yamada A."/>
            <person name="Hasebe M."/>
            <person name="Kawaguchi M."/>
        </authorList>
    </citation>
    <scope>NUCLEOTIDE SEQUENCE</scope>
    <source>
        <strain evidence="2">AT787</strain>
    </source>
</reference>
<feature type="compositionally biased region" description="Polar residues" evidence="1">
    <location>
        <begin position="133"/>
        <end position="143"/>
    </location>
</feature>
<evidence type="ECO:0000256" key="1">
    <source>
        <dbReference type="SAM" id="MobiDB-lite"/>
    </source>
</evidence>
<accession>A0A9P3Q1C7</accession>
<feature type="region of interest" description="Disordered" evidence="1">
    <location>
        <begin position="1"/>
        <end position="24"/>
    </location>
</feature>
<keyword evidence="3" id="KW-1185">Reference proteome</keyword>
<feature type="region of interest" description="Disordered" evidence="1">
    <location>
        <begin position="133"/>
        <end position="152"/>
    </location>
</feature>
<dbReference type="Proteomes" id="UP001063166">
    <property type="component" value="Unassembled WGS sequence"/>
</dbReference>
<name>A0A9P3Q1C7_LYOSH</name>
<protein>
    <submittedName>
        <fullName evidence="2">Uncharacterized protein</fullName>
    </submittedName>
</protein>
<evidence type="ECO:0000313" key="3">
    <source>
        <dbReference type="Proteomes" id="UP001063166"/>
    </source>
</evidence>
<gene>
    <name evidence="2" type="ORF">LshimejAT787_3200090</name>
</gene>
<sequence length="152" mass="16488">MKLHKTRGHPDGRNWSAQGGMRADPRRGRAARWWLSCHRPHKRPAALPAASTSPHVAATIHVSKTIPPRTPTARASSHVTRDQAAPKTNVVLLSSRSPARVVGNSFTWTLRWSTKNLIGAFACSVAAIHASHTHSSQAPSQQAPPHRRTSAS</sequence>